<evidence type="ECO:0000256" key="1">
    <source>
        <dbReference type="SAM" id="Coils"/>
    </source>
</evidence>
<sequence>MSSRSNSPSKTLTENIDKSFSPIKINLTATDDNSPNKSIIHHKTPSRIVHHPHGLSAKHEARRNTIGYSNSIKRRGLVHTPLIPPGSVRNPITSPRLAVRPPINLESIKRTNQKMAQQIKLAFPANNDDDKENELHLDLSSDPDEDYSSPIKRHTRPRNDGDDDNEHSEHLSKIPKLSRPSEEKQTLPETDTNEVEEIKSIEDNSIEENNRSNLAIEEENDNDSDNEEDDDDITKESRGSTVYHQNQTLDNTQISKIIREDLKLDYITPERATEAVAQSPHPHHQHIRLIEEDKTEDFGKFNDTTSPLKTRNQDENEFDDETANLTLSRQLENEPTINFLMSPNSKPVFSKDQVNKIQKEHESKVDTLLQQLNSRDDKIKQLYDELAKVNEQLISSQKEQRALNDEKSKLANSENLLTIQLHHNERELASLTKSFRLKESSLNNLKRKLNEQKMSIDETRHENDTLKSKINELQSLERDLKAEIVETSNSNIESTLKLDQVIKEKEELWIKNQELNEKLQSFESNSSSKYDKLKDEYEDLSERNQTLVDDNKRLETEKFELEDKTKKLEAVNQKLKDDNTNNENLIKEYEKVATSRIEELESERDSTIEEISKHKQIVHDLETQVENLKQQYNDKEKTNKELESRIEELESKSVSNDELQELKRKIDAKDKEIETKEKTIEDYLSKMDDLVDHIKPLKKENEDLKQEQQKLIQEVSSLKDKLEKSKIQADEDLDKLSKYLYAEYAAKHIKKLEGIIKENKKLERELEFYKMKLEKANKEAELLSERKVSSSSKTALSPKITAAPKNRANIN</sequence>
<accession>A0AB34PSK4</accession>
<feature type="region of interest" description="Disordered" evidence="2">
    <location>
        <begin position="123"/>
        <end position="247"/>
    </location>
</feature>
<feature type="coiled-coil region" evidence="1">
    <location>
        <begin position="372"/>
        <end position="416"/>
    </location>
</feature>
<proteinExistence type="predicted"/>
<protein>
    <submittedName>
        <fullName evidence="3">Uncharacterized protein</fullName>
    </submittedName>
</protein>
<keyword evidence="1" id="KW-0175">Coiled coil</keyword>
<dbReference type="Proteomes" id="UP000030161">
    <property type="component" value="Unassembled WGS sequence"/>
</dbReference>
<feature type="region of interest" description="Disordered" evidence="2">
    <location>
        <begin position="782"/>
        <end position="811"/>
    </location>
</feature>
<feature type="compositionally biased region" description="Acidic residues" evidence="2">
    <location>
        <begin position="216"/>
        <end position="233"/>
    </location>
</feature>
<reference evidence="3 4" key="1">
    <citation type="submission" date="2013-12" db="EMBL/GenBank/DDBJ databases">
        <title>The Genome Sequence of Candida albicans P78048.</title>
        <authorList>
            <consortium name="The Broad Institute Genome Sequencing Platform"/>
            <consortium name="The Broad Institute Genome Sequencing Center for Infectious Disease"/>
            <person name="Cuomo C."/>
            <person name="Bennett R."/>
            <person name="Hirakawa M."/>
            <person name="Noverr M."/>
            <person name="Mitchell A."/>
            <person name="Young S.K."/>
            <person name="Zeng Q."/>
            <person name="Gargeya S."/>
            <person name="Fitzgerald M."/>
            <person name="Abouelleil A."/>
            <person name="Alvarado L."/>
            <person name="Berlin A.M."/>
            <person name="Chapman S.B."/>
            <person name="Dewar J."/>
            <person name="Goldberg J."/>
            <person name="Griggs A."/>
            <person name="Gujja S."/>
            <person name="Hansen M."/>
            <person name="Howarth C."/>
            <person name="Imamovic A."/>
            <person name="Larimer J."/>
            <person name="McCowan C."/>
            <person name="Murphy C."/>
            <person name="Pearson M."/>
            <person name="Priest M."/>
            <person name="Roberts A."/>
            <person name="Saif S."/>
            <person name="Shea T."/>
            <person name="Sykes S."/>
            <person name="Wortman J."/>
            <person name="Nusbaum C."/>
            <person name="Birren B."/>
        </authorList>
    </citation>
    <scope>NUCLEOTIDE SEQUENCE [LARGE SCALE GENOMIC DNA]</scope>
    <source>
        <strain evidence="3 4">P78048</strain>
    </source>
</reference>
<comment type="caution">
    <text evidence="3">The sequence shown here is derived from an EMBL/GenBank/DDBJ whole genome shotgun (WGS) entry which is preliminary data.</text>
</comment>
<name>A0AB34PSK4_CANAX</name>
<evidence type="ECO:0000313" key="4">
    <source>
        <dbReference type="Proteomes" id="UP000030161"/>
    </source>
</evidence>
<evidence type="ECO:0000313" key="3">
    <source>
        <dbReference type="EMBL" id="KGR09651.1"/>
    </source>
</evidence>
<dbReference type="AlphaFoldDB" id="A0AB34PSK4"/>
<organism evidence="3 4">
    <name type="scientific">Candida albicans P78048</name>
    <dbReference type="NCBI Taxonomy" id="1094989"/>
    <lineage>
        <taxon>Eukaryota</taxon>
        <taxon>Fungi</taxon>
        <taxon>Dikarya</taxon>
        <taxon>Ascomycota</taxon>
        <taxon>Saccharomycotina</taxon>
        <taxon>Pichiomycetes</taxon>
        <taxon>Debaryomycetaceae</taxon>
        <taxon>Candida/Lodderomyces clade</taxon>
        <taxon>Candida</taxon>
    </lineage>
</organism>
<feature type="coiled-coil region" evidence="1">
    <location>
        <begin position="442"/>
        <end position="490"/>
    </location>
</feature>
<dbReference type="EMBL" id="AJIX01000025">
    <property type="protein sequence ID" value="KGR09651.1"/>
    <property type="molecule type" value="Genomic_DNA"/>
</dbReference>
<gene>
    <name evidence="3" type="ORF">MG3_03573</name>
</gene>
<dbReference type="Gene3D" id="1.10.287.1490">
    <property type="match status" value="1"/>
</dbReference>
<evidence type="ECO:0000256" key="2">
    <source>
        <dbReference type="SAM" id="MobiDB-lite"/>
    </source>
</evidence>